<feature type="transmembrane region" description="Helical" evidence="7">
    <location>
        <begin position="38"/>
        <end position="59"/>
    </location>
</feature>
<evidence type="ECO:0000256" key="7">
    <source>
        <dbReference type="SAM" id="Phobius"/>
    </source>
</evidence>
<feature type="transmembrane region" description="Helical" evidence="7">
    <location>
        <begin position="174"/>
        <end position="198"/>
    </location>
</feature>
<proteinExistence type="inferred from homology"/>
<feature type="transmembrane region" description="Helical" evidence="7">
    <location>
        <begin position="275"/>
        <end position="295"/>
    </location>
</feature>
<dbReference type="EMBL" id="SEYY01000532">
    <property type="protein sequence ID" value="KAB7507021.1"/>
    <property type="molecule type" value="Genomic_DNA"/>
</dbReference>
<feature type="transmembrane region" description="Helical" evidence="7">
    <location>
        <begin position="315"/>
        <end position="335"/>
    </location>
</feature>
<feature type="transmembrane region" description="Helical" evidence="7">
    <location>
        <begin position="441"/>
        <end position="463"/>
    </location>
</feature>
<name>A0A5N5TLM1_9CRUS</name>
<dbReference type="InterPro" id="IPR031312">
    <property type="entry name" value="Na/sul_symport_CS"/>
</dbReference>
<evidence type="ECO:0000256" key="5">
    <source>
        <dbReference type="ARBA" id="ARBA00022989"/>
    </source>
</evidence>
<keyword evidence="4 7" id="KW-0812">Transmembrane</keyword>
<evidence type="ECO:0000313" key="8">
    <source>
        <dbReference type="EMBL" id="KAB7507021.1"/>
    </source>
</evidence>
<dbReference type="OrthoDB" id="6493944at2759"/>
<dbReference type="PANTHER" id="PTHR10283:SF82">
    <property type="entry name" value="SOLUTE CARRIER FAMILY 13 MEMBER 2"/>
    <property type="match status" value="1"/>
</dbReference>
<dbReference type="Pfam" id="PF00939">
    <property type="entry name" value="Na_sulph_symp"/>
    <property type="match status" value="2"/>
</dbReference>
<protein>
    <submittedName>
        <fullName evidence="8">Solute carrier family 13 member 5</fullName>
    </submittedName>
</protein>
<keyword evidence="9" id="KW-1185">Reference proteome</keyword>
<organism evidence="8 9">
    <name type="scientific">Armadillidium nasatum</name>
    <dbReference type="NCBI Taxonomy" id="96803"/>
    <lineage>
        <taxon>Eukaryota</taxon>
        <taxon>Metazoa</taxon>
        <taxon>Ecdysozoa</taxon>
        <taxon>Arthropoda</taxon>
        <taxon>Crustacea</taxon>
        <taxon>Multicrustacea</taxon>
        <taxon>Malacostraca</taxon>
        <taxon>Eumalacostraca</taxon>
        <taxon>Peracarida</taxon>
        <taxon>Isopoda</taxon>
        <taxon>Oniscidea</taxon>
        <taxon>Crinocheta</taxon>
        <taxon>Armadillidiidae</taxon>
        <taxon>Armadillidium</taxon>
    </lineage>
</organism>
<dbReference type="GO" id="GO:0015141">
    <property type="term" value="F:succinate transmembrane transporter activity"/>
    <property type="evidence" value="ECO:0007669"/>
    <property type="project" value="UniProtKB-ARBA"/>
</dbReference>
<keyword evidence="5 7" id="KW-1133">Transmembrane helix</keyword>
<reference evidence="8 9" key="1">
    <citation type="journal article" date="2019" name="PLoS Biol.">
        <title>Sex chromosomes control vertical transmission of feminizing Wolbachia symbionts in an isopod.</title>
        <authorList>
            <person name="Becking T."/>
            <person name="Chebbi M.A."/>
            <person name="Giraud I."/>
            <person name="Moumen B."/>
            <person name="Laverre T."/>
            <person name="Caubet Y."/>
            <person name="Peccoud J."/>
            <person name="Gilbert C."/>
            <person name="Cordaux R."/>
        </authorList>
    </citation>
    <scope>NUCLEOTIDE SEQUENCE [LARGE SCALE GENOMIC DNA]</scope>
    <source>
        <strain evidence="8">ANa2</strain>
        <tissue evidence="8">Whole body excluding digestive tract and cuticle</tissue>
    </source>
</reference>
<dbReference type="PROSITE" id="PS01271">
    <property type="entry name" value="NA_SULFATE"/>
    <property type="match status" value="1"/>
</dbReference>
<feature type="transmembrane region" description="Helical" evidence="7">
    <location>
        <begin position="218"/>
        <end position="242"/>
    </location>
</feature>
<comment type="similarity">
    <text evidence="2">Belongs to the SLC13A/DASS transporter (TC 2.A.47) family. NADC subfamily.</text>
</comment>
<evidence type="ECO:0000256" key="2">
    <source>
        <dbReference type="ARBA" id="ARBA00006772"/>
    </source>
</evidence>
<accession>A0A5N5TLM1</accession>
<feature type="transmembrane region" description="Helical" evidence="7">
    <location>
        <begin position="6"/>
        <end position="26"/>
    </location>
</feature>
<comment type="caution">
    <text evidence="8">The sequence shown here is derived from an EMBL/GenBank/DDBJ whole genome shotgun (WGS) entry which is preliminary data.</text>
</comment>
<evidence type="ECO:0000256" key="4">
    <source>
        <dbReference type="ARBA" id="ARBA00022692"/>
    </source>
</evidence>
<evidence type="ECO:0000256" key="3">
    <source>
        <dbReference type="ARBA" id="ARBA00022448"/>
    </source>
</evidence>
<gene>
    <name evidence="8" type="ORF">Anas_00199</name>
</gene>
<comment type="subcellular location">
    <subcellularLocation>
        <location evidence="1">Membrane</location>
        <topology evidence="1">Multi-pass membrane protein</topology>
    </subcellularLocation>
</comment>
<feature type="transmembrane region" description="Helical" evidence="7">
    <location>
        <begin position="483"/>
        <end position="503"/>
    </location>
</feature>
<dbReference type="Proteomes" id="UP000326759">
    <property type="component" value="Unassembled WGS sequence"/>
</dbReference>
<dbReference type="GO" id="GO:0005886">
    <property type="term" value="C:plasma membrane"/>
    <property type="evidence" value="ECO:0007669"/>
    <property type="project" value="TreeGrafter"/>
</dbReference>
<evidence type="ECO:0000313" key="9">
    <source>
        <dbReference type="Proteomes" id="UP000326759"/>
    </source>
</evidence>
<evidence type="ECO:0000256" key="6">
    <source>
        <dbReference type="ARBA" id="ARBA00023136"/>
    </source>
</evidence>
<keyword evidence="3" id="KW-0813">Transport</keyword>
<feature type="transmembrane region" description="Helical" evidence="7">
    <location>
        <begin position="65"/>
        <end position="84"/>
    </location>
</feature>
<dbReference type="AlphaFoldDB" id="A0A5N5TLM1"/>
<dbReference type="InterPro" id="IPR001898">
    <property type="entry name" value="SLC13A/DASS"/>
</dbReference>
<evidence type="ECO:0000256" key="1">
    <source>
        <dbReference type="ARBA" id="ARBA00004141"/>
    </source>
</evidence>
<keyword evidence="6 7" id="KW-0472">Membrane</keyword>
<sequence>MVFFWVMEALPMAITSLIPIFAFPLLGVMSSSAVCSAYVTETILLFLGGLVVAVAVEHSNLHKRIALFVILHIAMMIPIVDAVLKELYKTVEMKDLEHLRTDDRTTKQYAEEEEALSPKYTPEITLTKYGENIYNPEETNVLYKEDIKEHVTEIPEEKPKTSESVDFKTLKTMYFLGVAYSANVGGTGSLTGTGPNLVVKGVLDNSFEHPTGLNFGTWLAFNVPGVILCTLCCCIWLQFFFIGFGSRSKLPETTKEKEEKVKQLIKDQYKSLGRISFHESSVLTIFVTLVLLWMLRDPGFFPGWAYLVQMNFPNITIGDAVPAILATVFLFIIPCEPNFWPSARYKDGPSRGCLTWREVHEKIPWGVILLLGGGFAMAKGCNESGLSVFIGEKLKFIGSLSPSFSVLIISISTALATEVASNTATASILMPIMKELALKMCINPLYLMLPAGVCCSYAFMLPIATPPNAVVYGAAGGDMKASVMIKAGIVMNILCVLIINIMANTLGEAMFHFGEMPSWANSTSTQHYFEICLNNSLGIDL</sequence>
<dbReference type="PANTHER" id="PTHR10283">
    <property type="entry name" value="SOLUTE CARRIER FAMILY 13 MEMBER"/>
    <property type="match status" value="1"/>
</dbReference>